<organism evidence="3">
    <name type="scientific">Arundo donax</name>
    <name type="common">Giant reed</name>
    <name type="synonym">Donax arundinaceus</name>
    <dbReference type="NCBI Taxonomy" id="35708"/>
    <lineage>
        <taxon>Eukaryota</taxon>
        <taxon>Viridiplantae</taxon>
        <taxon>Streptophyta</taxon>
        <taxon>Embryophyta</taxon>
        <taxon>Tracheophyta</taxon>
        <taxon>Spermatophyta</taxon>
        <taxon>Magnoliopsida</taxon>
        <taxon>Liliopsida</taxon>
        <taxon>Poales</taxon>
        <taxon>Poaceae</taxon>
        <taxon>PACMAD clade</taxon>
        <taxon>Arundinoideae</taxon>
        <taxon>Arundineae</taxon>
        <taxon>Arundo</taxon>
    </lineage>
</organism>
<dbReference type="EMBL" id="GBRH01262536">
    <property type="protein sequence ID" value="JAD35359.1"/>
    <property type="molecule type" value="Transcribed_RNA"/>
</dbReference>
<protein>
    <submittedName>
        <fullName evidence="3">Uncharacterized protein</fullName>
    </submittedName>
</protein>
<evidence type="ECO:0000256" key="2">
    <source>
        <dbReference type="SAM" id="Phobius"/>
    </source>
</evidence>
<evidence type="ECO:0000313" key="3">
    <source>
        <dbReference type="EMBL" id="JAD35359.1"/>
    </source>
</evidence>
<sequence>MNETLAKKIALSFAFYYIFVILISEEVTGRKKHRRFFPKSRARAPLRDSAREKSPP</sequence>
<feature type="region of interest" description="Disordered" evidence="1">
    <location>
        <begin position="30"/>
        <end position="56"/>
    </location>
</feature>
<reference evidence="3" key="2">
    <citation type="journal article" date="2015" name="Data Brief">
        <title>Shoot transcriptome of the giant reed, Arundo donax.</title>
        <authorList>
            <person name="Barrero R.A."/>
            <person name="Guerrero F.D."/>
            <person name="Moolhuijzen P."/>
            <person name="Goolsby J.A."/>
            <person name="Tidwell J."/>
            <person name="Bellgard S.E."/>
            <person name="Bellgard M.I."/>
        </authorList>
    </citation>
    <scope>NUCLEOTIDE SEQUENCE</scope>
    <source>
        <tissue evidence="3">Shoot tissue taken approximately 20 cm above the soil surface</tissue>
    </source>
</reference>
<feature type="transmembrane region" description="Helical" evidence="2">
    <location>
        <begin position="6"/>
        <end position="24"/>
    </location>
</feature>
<accession>A0A0A8Z7G3</accession>
<feature type="compositionally biased region" description="Basic and acidic residues" evidence="1">
    <location>
        <begin position="45"/>
        <end position="56"/>
    </location>
</feature>
<name>A0A0A8Z7G3_ARUDO</name>
<dbReference type="AlphaFoldDB" id="A0A0A8Z7G3"/>
<keyword evidence="2" id="KW-0812">Transmembrane</keyword>
<evidence type="ECO:0000256" key="1">
    <source>
        <dbReference type="SAM" id="MobiDB-lite"/>
    </source>
</evidence>
<reference evidence="3" key="1">
    <citation type="submission" date="2014-09" db="EMBL/GenBank/DDBJ databases">
        <authorList>
            <person name="Magalhaes I.L.F."/>
            <person name="Oliveira U."/>
            <person name="Santos F.R."/>
            <person name="Vidigal T.H.D.A."/>
            <person name="Brescovit A.D."/>
            <person name="Santos A.J."/>
        </authorList>
    </citation>
    <scope>NUCLEOTIDE SEQUENCE</scope>
    <source>
        <tissue evidence="3">Shoot tissue taken approximately 20 cm above the soil surface</tissue>
    </source>
</reference>
<proteinExistence type="predicted"/>
<keyword evidence="2" id="KW-0472">Membrane</keyword>
<feature type="compositionally biased region" description="Basic residues" evidence="1">
    <location>
        <begin position="30"/>
        <end position="44"/>
    </location>
</feature>
<keyword evidence="2" id="KW-1133">Transmembrane helix</keyword>